<name>A0A6J5M5J3_9CAUD</name>
<evidence type="ECO:0000256" key="1">
    <source>
        <dbReference type="SAM" id="Coils"/>
    </source>
</evidence>
<evidence type="ECO:0000256" key="2">
    <source>
        <dbReference type="SAM" id="MobiDB-lite"/>
    </source>
</evidence>
<feature type="compositionally biased region" description="Gly residues" evidence="2">
    <location>
        <begin position="351"/>
        <end position="368"/>
    </location>
</feature>
<feature type="region of interest" description="Disordered" evidence="2">
    <location>
        <begin position="342"/>
        <end position="370"/>
    </location>
</feature>
<sequence>MAYTPAQWDKIQSTMPQEDRVSYIEYLQVADPTAYKKLSSAAFASLKADAQEPVTRVPVSAVESAAQKRALEREQKAREQAEIDYATKILPGGLTQAQIDSIAGAKEAAGLIGGTIDPKTGYVTSQYETPEQKAKREAEAARIAAQQTAAAKAAADKLAADKAAADKLAADKTASEAQMAQLLAQRAEIEARQKRIDEIRAKIARGEDVSNDDRAFLGLGPITAPSATDTLGKQPGAGWVKSPDGKSWIKPTMPTEAGFSFSWDDEKGWLRFKVGGSRTIKSTTYTGTGKDRKRVVTYDDNTTETFDDPEGAGAKTILSTSYQGTGVNRKRIVTYSDNTSETFDDPEIVTGGDGASGSTGTGTSGTGGKTFTQKDIDDAVAAALAKASETTADRDKKANALASLTSRFSKYGLESLIPKIKELVINGSTEATIALELAETEEYKQRFKANADRLKKGLSVLDPGTYIGMEDSYRQALRAYGLKQFDTDDYVSQFIANDISANELSNRIVTAVQRVQNADPAITKQLKDFYNIGQNDLVAYVLDPNQQFQKIERQVQAAEIGVAAARQGITAGVQVAEQLAAQGVTQAQAQKGYSTIADILPDAKKLSEIYGTTLEGYDLGQAEQEVFNQLASAQRRRQKLSAREIAAFGGSSGTNKTSLTTSSVGQF</sequence>
<organism evidence="3">
    <name type="scientific">uncultured Caudovirales phage</name>
    <dbReference type="NCBI Taxonomy" id="2100421"/>
    <lineage>
        <taxon>Viruses</taxon>
        <taxon>Duplodnaviria</taxon>
        <taxon>Heunggongvirae</taxon>
        <taxon>Uroviricota</taxon>
        <taxon>Caudoviricetes</taxon>
        <taxon>Peduoviridae</taxon>
        <taxon>Maltschvirus</taxon>
        <taxon>Maltschvirus maltsch</taxon>
    </lineage>
</organism>
<gene>
    <name evidence="3" type="ORF">UFOVP404_48</name>
</gene>
<feature type="region of interest" description="Disordered" evidence="2">
    <location>
        <begin position="227"/>
        <end position="247"/>
    </location>
</feature>
<accession>A0A6J5M5J3</accession>
<protein>
    <submittedName>
        <fullName evidence="3">Uncharacterized protein</fullName>
    </submittedName>
</protein>
<evidence type="ECO:0000313" key="3">
    <source>
        <dbReference type="EMBL" id="CAB4140340.1"/>
    </source>
</evidence>
<feature type="coiled-coil region" evidence="1">
    <location>
        <begin position="165"/>
        <end position="192"/>
    </location>
</feature>
<reference evidence="3" key="1">
    <citation type="submission" date="2020-04" db="EMBL/GenBank/DDBJ databases">
        <authorList>
            <person name="Chiriac C."/>
            <person name="Salcher M."/>
            <person name="Ghai R."/>
            <person name="Kavagutti S V."/>
        </authorList>
    </citation>
    <scope>NUCLEOTIDE SEQUENCE</scope>
</reference>
<dbReference type="EMBL" id="LR796377">
    <property type="protein sequence ID" value="CAB4140340.1"/>
    <property type="molecule type" value="Genomic_DNA"/>
</dbReference>
<keyword evidence="1" id="KW-0175">Coiled coil</keyword>
<proteinExistence type="predicted"/>